<dbReference type="GO" id="GO:0007023">
    <property type="term" value="P:post-chaperonin tubulin folding pathway"/>
    <property type="evidence" value="ECO:0007669"/>
    <property type="project" value="UniProtKB-UniRule"/>
</dbReference>
<keyword evidence="6" id="KW-0493">Microtubule</keyword>
<comment type="function">
    <text evidence="1">Tubulin-folding protein; involved in the early step of the tubulin folding pathway.</text>
</comment>
<dbReference type="SUPFAM" id="SSF46988">
    <property type="entry name" value="Tubulin chaperone cofactor A"/>
    <property type="match status" value="1"/>
</dbReference>
<reference evidence="9" key="1">
    <citation type="submission" date="2016-06" db="UniProtKB">
        <authorList>
            <consortium name="WormBaseParasite"/>
        </authorList>
    </citation>
    <scope>IDENTIFICATION</scope>
</reference>
<evidence type="ECO:0000256" key="1">
    <source>
        <dbReference type="ARBA" id="ARBA00003046"/>
    </source>
</evidence>
<evidence type="ECO:0000256" key="5">
    <source>
        <dbReference type="ARBA" id="ARBA00026055"/>
    </source>
</evidence>
<dbReference type="GO" id="GO:0005874">
    <property type="term" value="C:microtubule"/>
    <property type="evidence" value="ECO:0007669"/>
    <property type="project" value="UniProtKB-KW"/>
</dbReference>
<dbReference type="PANTHER" id="PTHR21500:SF0">
    <property type="entry name" value="TUBULIN-SPECIFIC CHAPERONE A"/>
    <property type="match status" value="1"/>
</dbReference>
<evidence type="ECO:0000313" key="9">
    <source>
        <dbReference type="WBParaSite" id="SCUD_0000137601-mRNA-1"/>
    </source>
</evidence>
<dbReference type="Proteomes" id="UP000279833">
    <property type="component" value="Unassembled WGS sequence"/>
</dbReference>
<protein>
    <recommendedName>
        <fullName evidence="3 6">Tubulin-specific chaperone A</fullName>
    </recommendedName>
</protein>
<sequence length="124" mass="14632">MTDKRLRTLNINTNVVKRILKEKTRYEEEVVKCTEIYNNKVAAQAEEHDIKMARAILDESKMMIPDCQFRLAKAIKELESATEECEEEFKDTEEFKQAKCLLQECLNTMLYIKNRVTSHSNSFY</sequence>
<dbReference type="GO" id="GO:0048487">
    <property type="term" value="F:beta-tubulin binding"/>
    <property type="evidence" value="ECO:0007669"/>
    <property type="project" value="InterPro"/>
</dbReference>
<proteinExistence type="inferred from homology"/>
<comment type="similarity">
    <text evidence="2 6">Belongs to the TBCA family.</text>
</comment>
<keyword evidence="6" id="KW-0963">Cytoplasm</keyword>
<reference evidence="7 8" key="2">
    <citation type="submission" date="2018-11" db="EMBL/GenBank/DDBJ databases">
        <authorList>
            <consortium name="Pathogen Informatics"/>
        </authorList>
    </citation>
    <scope>NUCLEOTIDE SEQUENCE [LARGE SCALE GENOMIC DNA]</scope>
    <source>
        <strain evidence="7">Dakar</strain>
        <strain evidence="8">Dakar, Senegal</strain>
    </source>
</reference>
<dbReference type="EMBL" id="UZAK01001091">
    <property type="protein sequence ID" value="VDO67264.1"/>
    <property type="molecule type" value="Genomic_DNA"/>
</dbReference>
<keyword evidence="8" id="KW-1185">Reference proteome</keyword>
<accession>A0A183JFB0</accession>
<dbReference type="GO" id="GO:0005829">
    <property type="term" value="C:cytosol"/>
    <property type="evidence" value="ECO:0007669"/>
    <property type="project" value="TreeGrafter"/>
</dbReference>
<evidence type="ECO:0000256" key="4">
    <source>
        <dbReference type="ARBA" id="ARBA00023186"/>
    </source>
</evidence>
<gene>
    <name evidence="7" type="ORF">SCUD_LOCUS1377</name>
</gene>
<evidence type="ECO:0000256" key="2">
    <source>
        <dbReference type="ARBA" id="ARBA00006806"/>
    </source>
</evidence>
<dbReference type="STRING" id="6186.A0A183JFB0"/>
<evidence type="ECO:0000256" key="3">
    <source>
        <dbReference type="ARBA" id="ARBA00015002"/>
    </source>
</evidence>
<comment type="subcellular location">
    <subcellularLocation>
        <location evidence="6">Cytoplasm</location>
        <location evidence="6">Cytoskeleton</location>
    </subcellularLocation>
</comment>
<dbReference type="Pfam" id="PF02970">
    <property type="entry name" value="TBCA"/>
    <property type="match status" value="1"/>
</dbReference>
<dbReference type="Gene3D" id="1.20.58.90">
    <property type="match status" value="1"/>
</dbReference>
<dbReference type="AlphaFoldDB" id="A0A183JFB0"/>
<dbReference type="InterPro" id="IPR004226">
    <property type="entry name" value="TBCA"/>
</dbReference>
<name>A0A183JFB0_9TREM</name>
<evidence type="ECO:0000256" key="6">
    <source>
        <dbReference type="RuleBase" id="RU364030"/>
    </source>
</evidence>
<keyword evidence="4 6" id="KW-0143">Chaperone</keyword>
<organism evidence="9">
    <name type="scientific">Schistosoma curassoni</name>
    <dbReference type="NCBI Taxonomy" id="6186"/>
    <lineage>
        <taxon>Eukaryota</taxon>
        <taxon>Metazoa</taxon>
        <taxon>Spiralia</taxon>
        <taxon>Lophotrochozoa</taxon>
        <taxon>Platyhelminthes</taxon>
        <taxon>Trematoda</taxon>
        <taxon>Digenea</taxon>
        <taxon>Strigeidida</taxon>
        <taxon>Schistosomatoidea</taxon>
        <taxon>Schistosomatidae</taxon>
        <taxon>Schistosoma</taxon>
    </lineage>
</organism>
<dbReference type="GO" id="GO:0007021">
    <property type="term" value="P:tubulin complex assembly"/>
    <property type="evidence" value="ECO:0007669"/>
    <property type="project" value="UniProtKB-UniRule"/>
</dbReference>
<keyword evidence="6" id="KW-0206">Cytoskeleton</keyword>
<comment type="subunit">
    <text evidence="5 6">Supercomplex made of cofactors A to E. Cofactors A and D function by capturing and stabilizing tubulin in a quasi-native conformation. Cofactor E binds to the cofactor D-tubulin complex; interaction with cofactor C then causes the release of tubulin polypeptides that are committed to the native state.</text>
</comment>
<dbReference type="WBParaSite" id="SCUD_0000137601-mRNA-1">
    <property type="protein sequence ID" value="SCUD_0000137601-mRNA-1"/>
    <property type="gene ID" value="SCUD_0000137601"/>
</dbReference>
<dbReference type="PANTHER" id="PTHR21500">
    <property type="entry name" value="TUBULIN-SPECIFIC CHAPERONE A"/>
    <property type="match status" value="1"/>
</dbReference>
<evidence type="ECO:0000313" key="8">
    <source>
        <dbReference type="Proteomes" id="UP000279833"/>
    </source>
</evidence>
<dbReference type="InterPro" id="IPR036126">
    <property type="entry name" value="TBCA_sf"/>
</dbReference>
<evidence type="ECO:0000313" key="7">
    <source>
        <dbReference type="EMBL" id="VDO67264.1"/>
    </source>
</evidence>